<proteinExistence type="predicted"/>
<keyword evidence="2" id="KW-1185">Reference proteome</keyword>
<evidence type="ECO:0000313" key="2">
    <source>
        <dbReference type="Proteomes" id="UP001180020"/>
    </source>
</evidence>
<protein>
    <submittedName>
        <fullName evidence="1">Uncharacterized protein</fullName>
    </submittedName>
</protein>
<dbReference type="EMBL" id="JAUJYO010000006">
    <property type="protein sequence ID" value="KAK1314103.1"/>
    <property type="molecule type" value="Genomic_DNA"/>
</dbReference>
<reference evidence="1" key="2">
    <citation type="submission" date="2023-06" db="EMBL/GenBank/DDBJ databases">
        <authorList>
            <person name="Ma L."/>
            <person name="Liu K.-W."/>
            <person name="Li Z."/>
            <person name="Hsiao Y.-Y."/>
            <person name="Qi Y."/>
            <person name="Fu T."/>
            <person name="Tang G."/>
            <person name="Zhang D."/>
            <person name="Sun W.-H."/>
            <person name="Liu D.-K."/>
            <person name="Li Y."/>
            <person name="Chen G.-Z."/>
            <person name="Liu X.-D."/>
            <person name="Liao X.-Y."/>
            <person name="Jiang Y.-T."/>
            <person name="Yu X."/>
            <person name="Hao Y."/>
            <person name="Huang J."/>
            <person name="Zhao X.-W."/>
            <person name="Ke S."/>
            <person name="Chen Y.-Y."/>
            <person name="Wu W.-L."/>
            <person name="Hsu J.-L."/>
            <person name="Lin Y.-F."/>
            <person name="Huang M.-D."/>
            <person name="Li C.-Y."/>
            <person name="Huang L."/>
            <person name="Wang Z.-W."/>
            <person name="Zhao X."/>
            <person name="Zhong W.-Y."/>
            <person name="Peng D.-H."/>
            <person name="Ahmad S."/>
            <person name="Lan S."/>
            <person name="Zhang J.-S."/>
            <person name="Tsai W.-C."/>
            <person name="Van De Peer Y."/>
            <person name="Liu Z.-J."/>
        </authorList>
    </citation>
    <scope>NUCLEOTIDE SEQUENCE</scope>
    <source>
        <strain evidence="1">CP</strain>
        <tissue evidence="1">Leaves</tissue>
    </source>
</reference>
<reference evidence="1" key="1">
    <citation type="journal article" date="2023" name="Nat. Commun.">
        <title>Diploid and tetraploid genomes of Acorus and the evolution of monocots.</title>
        <authorList>
            <person name="Ma L."/>
            <person name="Liu K.W."/>
            <person name="Li Z."/>
            <person name="Hsiao Y.Y."/>
            <person name="Qi Y."/>
            <person name="Fu T."/>
            <person name="Tang G.D."/>
            <person name="Zhang D."/>
            <person name="Sun W.H."/>
            <person name="Liu D.K."/>
            <person name="Li Y."/>
            <person name="Chen G.Z."/>
            <person name="Liu X.D."/>
            <person name="Liao X.Y."/>
            <person name="Jiang Y.T."/>
            <person name="Yu X."/>
            <person name="Hao Y."/>
            <person name="Huang J."/>
            <person name="Zhao X.W."/>
            <person name="Ke S."/>
            <person name="Chen Y.Y."/>
            <person name="Wu W.L."/>
            <person name="Hsu J.L."/>
            <person name="Lin Y.F."/>
            <person name="Huang M.D."/>
            <person name="Li C.Y."/>
            <person name="Huang L."/>
            <person name="Wang Z.W."/>
            <person name="Zhao X."/>
            <person name="Zhong W.Y."/>
            <person name="Peng D.H."/>
            <person name="Ahmad S."/>
            <person name="Lan S."/>
            <person name="Zhang J.S."/>
            <person name="Tsai W.C."/>
            <person name="Van de Peer Y."/>
            <person name="Liu Z.J."/>
        </authorList>
    </citation>
    <scope>NUCLEOTIDE SEQUENCE</scope>
    <source>
        <strain evidence="1">CP</strain>
    </source>
</reference>
<sequence length="70" mass="8037">MGMKKSRRCLMNTLKKIMGQIKVMKKKNSNQSLRDDDTGYSYSCSQWFLWLFMNTFKGGKDDGPCSSSPT</sequence>
<gene>
    <name evidence="1" type="ORF">QJS10_CPA06g00220</name>
</gene>
<dbReference type="AlphaFoldDB" id="A0AAV9EMT4"/>
<name>A0AAV9EMT4_ACOCL</name>
<comment type="caution">
    <text evidence="1">The sequence shown here is derived from an EMBL/GenBank/DDBJ whole genome shotgun (WGS) entry which is preliminary data.</text>
</comment>
<evidence type="ECO:0000313" key="1">
    <source>
        <dbReference type="EMBL" id="KAK1314103.1"/>
    </source>
</evidence>
<dbReference type="Proteomes" id="UP001180020">
    <property type="component" value="Unassembled WGS sequence"/>
</dbReference>
<accession>A0AAV9EMT4</accession>
<organism evidence="1 2">
    <name type="scientific">Acorus calamus</name>
    <name type="common">Sweet flag</name>
    <dbReference type="NCBI Taxonomy" id="4465"/>
    <lineage>
        <taxon>Eukaryota</taxon>
        <taxon>Viridiplantae</taxon>
        <taxon>Streptophyta</taxon>
        <taxon>Embryophyta</taxon>
        <taxon>Tracheophyta</taxon>
        <taxon>Spermatophyta</taxon>
        <taxon>Magnoliopsida</taxon>
        <taxon>Liliopsida</taxon>
        <taxon>Acoraceae</taxon>
        <taxon>Acorus</taxon>
    </lineage>
</organism>